<dbReference type="EMBL" id="FWYB01000008">
    <property type="protein sequence ID" value="SMD01200.1"/>
    <property type="molecule type" value="Genomic_DNA"/>
</dbReference>
<evidence type="ECO:0000313" key="1">
    <source>
        <dbReference type="EMBL" id="SMD01200.1"/>
    </source>
</evidence>
<accession>A0A1W2DUQ3</accession>
<reference evidence="1 2" key="1">
    <citation type="submission" date="2017-04" db="EMBL/GenBank/DDBJ databases">
        <authorList>
            <person name="Afonso C.L."/>
            <person name="Miller P.J."/>
            <person name="Scott M.A."/>
            <person name="Spackman E."/>
            <person name="Goraichik I."/>
            <person name="Dimitrov K.M."/>
            <person name="Suarez D.L."/>
            <person name="Swayne D.E."/>
        </authorList>
    </citation>
    <scope>NUCLEOTIDE SEQUENCE [LARGE SCALE GENOMIC DNA]</scope>
    <source>
        <strain evidence="1 2">DSM 19625</strain>
    </source>
</reference>
<dbReference type="OrthoDB" id="678846at2"/>
<keyword evidence="2" id="KW-1185">Reference proteome</keyword>
<dbReference type="Proteomes" id="UP000192678">
    <property type="component" value="Unassembled WGS sequence"/>
</dbReference>
<organism evidence="1 2">
    <name type="scientific">Pedobacter nyackensis</name>
    <dbReference type="NCBI Taxonomy" id="475255"/>
    <lineage>
        <taxon>Bacteria</taxon>
        <taxon>Pseudomonadati</taxon>
        <taxon>Bacteroidota</taxon>
        <taxon>Sphingobacteriia</taxon>
        <taxon>Sphingobacteriales</taxon>
        <taxon>Sphingobacteriaceae</taxon>
        <taxon>Pedobacter</taxon>
    </lineage>
</organism>
<gene>
    <name evidence="1" type="ORF">SAMN04488101_108149</name>
</gene>
<dbReference type="InterPro" id="IPR053842">
    <property type="entry name" value="NikA-like"/>
</dbReference>
<protein>
    <submittedName>
        <fullName evidence="1">Mobilisation protein (MobC)</fullName>
    </submittedName>
</protein>
<dbReference type="Pfam" id="PF21983">
    <property type="entry name" value="NikA-like"/>
    <property type="match status" value="1"/>
</dbReference>
<sequence>MNSKNARSSEQKRTQWMHIRLTPAEAKRINERFRKTTNKDLSSFIRKVLMDKPVTVITRNQSFDQFIQEMILLKNELSAIGSNLNQITKKINSHATTPSVKLLMENYRLVKENVDTKIAGIKNKLNQFSDTWLQESSAEEASEEQ</sequence>
<name>A0A1W2DUQ3_9SPHI</name>
<evidence type="ECO:0000313" key="2">
    <source>
        <dbReference type="Proteomes" id="UP000192678"/>
    </source>
</evidence>
<dbReference type="RefSeq" id="WP_084290243.1">
    <property type="nucleotide sequence ID" value="NZ_FWYB01000008.1"/>
</dbReference>
<proteinExistence type="predicted"/>
<dbReference type="AlphaFoldDB" id="A0A1W2DUQ3"/>
<dbReference type="STRING" id="475255.SAMN04488101_108149"/>